<comment type="similarity">
    <text evidence="1">Belongs to the bacterial solute-binding protein ModA family.</text>
</comment>
<dbReference type="PIRSF" id="PIRSF004846">
    <property type="entry name" value="ModA"/>
    <property type="match status" value="1"/>
</dbReference>
<evidence type="ECO:0000256" key="1">
    <source>
        <dbReference type="ARBA" id="ARBA00009175"/>
    </source>
</evidence>
<dbReference type="Gene3D" id="3.40.190.10">
    <property type="entry name" value="Periplasmic binding protein-like II"/>
    <property type="match status" value="2"/>
</dbReference>
<dbReference type="NCBIfam" id="TIGR01256">
    <property type="entry name" value="modA"/>
    <property type="match status" value="1"/>
</dbReference>
<organism evidence="5 6">
    <name type="scientific">Staphylococcus canis</name>
    <dbReference type="NCBI Taxonomy" id="2724942"/>
    <lineage>
        <taxon>Bacteria</taxon>
        <taxon>Bacillati</taxon>
        <taxon>Bacillota</taxon>
        <taxon>Bacilli</taxon>
        <taxon>Bacillales</taxon>
        <taxon>Staphylococcaceae</taxon>
        <taxon>Staphylococcus</taxon>
    </lineage>
</organism>
<dbReference type="RefSeq" id="WP_198617413.1">
    <property type="nucleotide sequence ID" value="NZ_JABANU010000006.1"/>
</dbReference>
<feature type="chain" id="PRO_5047525382" evidence="4">
    <location>
        <begin position="17"/>
        <end position="250"/>
    </location>
</feature>
<dbReference type="PANTHER" id="PTHR30632:SF0">
    <property type="entry name" value="SULFATE-BINDING PROTEIN"/>
    <property type="match status" value="1"/>
</dbReference>
<dbReference type="SUPFAM" id="SSF53850">
    <property type="entry name" value="Periplasmic binding protein-like II"/>
    <property type="match status" value="1"/>
</dbReference>
<dbReference type="PANTHER" id="PTHR30632">
    <property type="entry name" value="MOLYBDATE-BINDING PERIPLASMIC PROTEIN"/>
    <property type="match status" value="1"/>
</dbReference>
<evidence type="ECO:0000256" key="2">
    <source>
        <dbReference type="ARBA" id="ARBA00022723"/>
    </source>
</evidence>
<dbReference type="Pfam" id="PF13531">
    <property type="entry name" value="SBP_bac_11"/>
    <property type="match status" value="1"/>
</dbReference>
<proteinExistence type="inferred from homology"/>
<keyword evidence="2" id="KW-0479">Metal-binding</keyword>
<dbReference type="Proteomes" id="UP000751852">
    <property type="component" value="Unassembled WGS sequence"/>
</dbReference>
<evidence type="ECO:0000313" key="5">
    <source>
        <dbReference type="EMBL" id="MBI5974623.1"/>
    </source>
</evidence>
<keyword evidence="6" id="KW-1185">Reference proteome</keyword>
<dbReference type="PROSITE" id="PS51257">
    <property type="entry name" value="PROKAR_LIPOPROTEIN"/>
    <property type="match status" value="1"/>
</dbReference>
<reference evidence="5 6" key="1">
    <citation type="submission" date="2020-04" db="EMBL/GenBank/DDBJ databases">
        <title>Staphylococcus species from domestic dog.</title>
        <authorList>
            <person name="Paterson G.K."/>
        </authorList>
    </citation>
    <scope>NUCLEOTIDE SEQUENCE [LARGE SCALE GENOMIC DNA]</scope>
    <source>
        <strain evidence="5 6">H16/1A</strain>
    </source>
</reference>
<keyword evidence="3 4" id="KW-0732">Signal</keyword>
<gene>
    <name evidence="5" type="primary">modA</name>
    <name evidence="5" type="ORF">HHH54_03290</name>
</gene>
<dbReference type="InterPro" id="IPR010916">
    <property type="entry name" value="TonB_box_CS"/>
</dbReference>
<dbReference type="EMBL" id="JABANU010000006">
    <property type="protein sequence ID" value="MBI5974623.1"/>
    <property type="molecule type" value="Genomic_DNA"/>
</dbReference>
<feature type="signal peptide" evidence="4">
    <location>
        <begin position="1"/>
        <end position="16"/>
    </location>
</feature>
<accession>A0ABS0TA21</accession>
<sequence length="250" mass="28199">MRKLLFVMMALLFVLAGCNSTPSSKSEKHETLTVSAAASLTDVTKDLEKAFKKKNPNINVEFNYGGSGALRTQIEKGAPADVFMSANTKDVEQLKSSDKVKDTYDYAQNTLVLIQKEGQHYKSVRDLKQDDKLAIGEIESVPAGRYAKTYLESQNDWQFVQPHLVYAKDVREVLNYVSKGNAQLGFVYETDLYVGDAKHQGVEKVTDVQLEDPIIYRMGIVSDKDAAHKWFAFLKSDEAKEILKQYHFKV</sequence>
<protein>
    <submittedName>
        <fullName evidence="5">Molybdate ABC transporter substrate-binding protein</fullName>
    </submittedName>
</protein>
<evidence type="ECO:0000256" key="3">
    <source>
        <dbReference type="ARBA" id="ARBA00022729"/>
    </source>
</evidence>
<dbReference type="InterPro" id="IPR050682">
    <property type="entry name" value="ModA/WtpA"/>
</dbReference>
<dbReference type="PROSITE" id="PS00430">
    <property type="entry name" value="TONB_DEPENDENT_REC_1"/>
    <property type="match status" value="1"/>
</dbReference>
<name>A0ABS0TA21_9STAP</name>
<comment type="caution">
    <text evidence="5">The sequence shown here is derived from an EMBL/GenBank/DDBJ whole genome shotgun (WGS) entry which is preliminary data.</text>
</comment>
<evidence type="ECO:0000256" key="4">
    <source>
        <dbReference type="SAM" id="SignalP"/>
    </source>
</evidence>
<evidence type="ECO:0000313" key="6">
    <source>
        <dbReference type="Proteomes" id="UP000751852"/>
    </source>
</evidence>
<dbReference type="InterPro" id="IPR005950">
    <property type="entry name" value="ModA"/>
</dbReference>